<reference evidence="1" key="1">
    <citation type="journal article" date="2014" name="Front. Microbiol.">
        <title>High frequency of phylogenetically diverse reductive dehalogenase-homologous genes in deep subseafloor sedimentary metagenomes.</title>
        <authorList>
            <person name="Kawai M."/>
            <person name="Futagami T."/>
            <person name="Toyoda A."/>
            <person name="Takaki Y."/>
            <person name="Nishi S."/>
            <person name="Hori S."/>
            <person name="Arai W."/>
            <person name="Tsubouchi T."/>
            <person name="Morono Y."/>
            <person name="Uchiyama I."/>
            <person name="Ito T."/>
            <person name="Fujiyama A."/>
            <person name="Inagaki F."/>
            <person name="Takami H."/>
        </authorList>
    </citation>
    <scope>NUCLEOTIDE SEQUENCE</scope>
    <source>
        <strain evidence="1">Expedition CK06-06</strain>
    </source>
</reference>
<dbReference type="EMBL" id="BARU01042238">
    <property type="protein sequence ID" value="GAH82691.1"/>
    <property type="molecule type" value="Genomic_DNA"/>
</dbReference>
<evidence type="ECO:0000313" key="1">
    <source>
        <dbReference type="EMBL" id="GAH82691.1"/>
    </source>
</evidence>
<organism evidence="1">
    <name type="scientific">marine sediment metagenome</name>
    <dbReference type="NCBI Taxonomy" id="412755"/>
    <lineage>
        <taxon>unclassified sequences</taxon>
        <taxon>metagenomes</taxon>
        <taxon>ecological metagenomes</taxon>
    </lineage>
</organism>
<proteinExistence type="predicted"/>
<sequence length="65" mass="8014">MKITKRNVYYLESNEEYPIFSFSEDELDYEIKLTPKFHQHIKKILKLYNSTQKYLKKKLEFGSNY</sequence>
<comment type="caution">
    <text evidence="1">The sequence shown here is derived from an EMBL/GenBank/DDBJ whole genome shotgun (WGS) entry which is preliminary data.</text>
</comment>
<gene>
    <name evidence="1" type="ORF">S03H2_64941</name>
</gene>
<protein>
    <submittedName>
        <fullName evidence="1">Uncharacterized protein</fullName>
    </submittedName>
</protein>
<accession>X1IJV2</accession>
<name>X1IJV2_9ZZZZ</name>
<dbReference type="AlphaFoldDB" id="X1IJV2"/>